<feature type="compositionally biased region" description="Low complexity" evidence="1">
    <location>
        <begin position="689"/>
        <end position="700"/>
    </location>
</feature>
<sequence>MDTKELADVGTDEHAFMPDMPGAEEAEDTPAVAMHPLGVAIRQLEILQNQVFLAGPTSNIQAQSTDTSAPAGGEDNGPYCRLACDVLSCTVSACELWRESLLRHPAPMNPNCPPISTAELYRLLSKLLASMHILDCLKDSKQALRIALSAVTAQEGDEQQLLTAVQDFFNMPTACLVLLRDMLMEQPDTLTQTKNALSKLLEFQLAAVDGAGGHDGERKWGGTLKSKFGFSSGNMQAGGDLNGGIADVNVAAKSSARIALSLLVHLYCNVDSVEQEHQALHAQSTEGTTGVTPKTHGLSVQKLRACVSALRTTPIVPGYGDVFVDLLTPVQGLPQLGQPGESPGGVVVAALEERYCLATVAAAAAADYGRLVEEVLARKLQFESEKQRMAEDGRDSSAGGSSGATDLRTSNPDVPLACRPSSQAHLSKAIGILAARGTQLLQDWQVSVLQLDAFRSWQRRQRLEEEARAAAAEGACAEHPQAKASIPRCAFTPADMPDVVRMVSYIKGLHGFLNENMDWMEPLLRVHCAAHLAQLLNSIVTPVASGVLGVPQPPAAPSALPPAGPSHQRRSLPAMVQTSYEGTRSKLQFLLLSEHSMLFPHMSALNNSIMLQMPTGHPLSAPVSARGTGISVPTNTAGVSGEGADPIAAEAAAASIAAGIGRMWKAKALRGRSRSTASSVEAMAPEPLPGSGAPAPGGALAPPPAGGQTDMATLGPSQRTTEDSADTGNLIASITADGMDWALGRPGEFRNDPYLRLREWFAAGGTNPTGAANVACLNAPLQSVPEGQTPSSEKLSPVAPASVDAQAPRAAMTPAAEAGSMAAANTSSVHRGGSCDQNWAGSSGARLATTNTGTEGTEDGVECTVSSVSDCEGLMAALDSEEEACDSGTAVDECSHPQVAAAEPPKEAAAEPAPAQTPKTQAQAQQPWPAADLLWPQPPVPSASWLEGNAVSPAAAVNNTNVAVSAGGASGGPLTSRSPAGAPRLTAPAALSTNPLYIYPSAAREAVAEQERATVAIWIASEGGASAPPALAALEQAGMAAGTTAEGGITEVVTPSKLDSAGHKQQFDYSGTVRIGCDDLGATPQIDSAARQHSCYEGSSVRLSEMRQHVDANGGYSEDLHMSQSQMDAPYLQRPDFGDLRSSYDGMTTQAHYDGSGMAQQQAPQGVKKTASSPFKRIKKMFSRRAATGDKAPLPPYPSVPQYDDVIIAAGASSDPALDAYYGADFPTAMAGFSALPAPYLADPREIASMDLEPSALFGVQGANYGAYGVGVAGQQPQTLSGEFLPGIMAEAASRDGAVAVLSVGPAGQVLGGTNFTEQQQASGEADTNAAGGRGKPRPSAGGGVAGGVVGVGGGFGSLKGAAAFREVATKAQELENVNKAREEQSCQRLLFIANDMQVFLANAGFATGAERTSAPVGLTPGQRTFRASRKGAAASGARASFKKLVTSIKSRGSTRNRSDGGAGAVSDQDVHAWACDAAQGSGLDAHGLARLRNLTELMAEELARWLNQRRQRGKSMKDGPSNIQLEALSSELRNFLAFGLPSLEPLLSFRANLAAAADLSPLLLLDPSRPYGGAPGTGLSSDARGSVPWELASRGVLVATGGEGAAGKIAELPLSAGLTVLTLFKDAVDALQMQQAQATATGYPEPPTAGRLELLYRRQAKWCLGTFVQMAARKVWGTYKAQAVRSKLGLAVPPGAPDVATSTVAFQGLFRPMHEDTAAQQLLMLTNTRPDLHMEGGVAIIDQLSGAIDDLVRQSASRTADLLLGSDLTSLVAVKQQLDVLSAAVTRLRQELPSIRPWKDAWLAALAARAASSPTCASISEAAAATAAAVTQGCGGSAAGITIAAEDIILTHACSVAALRTLSTWSYDMTAVRFRPTKHTKAIWDGLLGTTNADTAAPLLFPDGADIALTGVTMDAATGTARPGRGCVDITTTFFSRAHVQALHGLLGLTGLGRWVAALRRHAVELLADAAPLLRRVHELYDTSLAGPRGPSMRESGGAWGYLQLQQRWLRERGHSDLLVSAHRALQALGNTMAAVALTDSVLAELCVNRAPHLLPLAASALQADQQAHAALKAMAAAESNAAATGTGIVKPASLAVPPPPRGAGLAGLLLGQPLPPGLMAGTQSAIQAASLVQDRLQEQLPAAFGLPGLWRALYECLMPPMSARPEPLLSASRLWSVVQVQLACLTPEEQVVHTTNVGDGVYVSAAALVQLAAGAAIAPGSVLHGDTMTQLQQAVSLEQLKAELATAPMPPASIHPGHSVVPVDKSTLEQLKAWSARAELVRSAWDRAVQLTVGAGTAVSKLSAQRSARSDSSGSQQPRALDTPALVSCSVDPWTSLAQQGSAAGTALLIRAAAAAAAPPPQAATQLQAMAQSQGPPASRGQAPSQGRPPSQPGMGINQTMLRNAPPRPPANTGSQQPGSATASAAALHRNSLNGPPLPPRGVVAGPAGHFGRSTSGQLTEAPPLAHPQQLPMQQQPQQQQPLQQIRAASQVLMKSPRGEGSALGTHGLFTIAGSTAAQSRSRAASSLGDWNHME</sequence>
<gene>
    <name evidence="2" type="primary">PLEST003829</name>
    <name evidence="2" type="ORF">PLESTB_001106700</name>
</gene>
<feature type="compositionally biased region" description="Low complexity" evidence="1">
    <location>
        <begin position="2465"/>
        <end position="2487"/>
    </location>
</feature>
<feature type="compositionally biased region" description="Low complexity" evidence="1">
    <location>
        <begin position="805"/>
        <end position="818"/>
    </location>
</feature>
<feature type="region of interest" description="Disordered" evidence="1">
    <location>
        <begin position="2363"/>
        <end position="2488"/>
    </location>
</feature>
<feature type="compositionally biased region" description="Polar residues" evidence="1">
    <location>
        <begin position="2302"/>
        <end position="2320"/>
    </location>
</feature>
<accession>A0A9W6BQD2</accession>
<protein>
    <submittedName>
        <fullName evidence="2">Uncharacterized protein</fullName>
    </submittedName>
</protein>
<evidence type="ECO:0000313" key="2">
    <source>
        <dbReference type="EMBL" id="GLC56456.1"/>
    </source>
</evidence>
<feature type="region of interest" description="Disordered" evidence="1">
    <location>
        <begin position="386"/>
        <end position="412"/>
    </location>
</feature>
<reference evidence="2 3" key="1">
    <citation type="journal article" date="2023" name="Commun. Biol.">
        <title>Reorganization of the ancestral sex-determining regions during the evolution of trioecy in Pleodorina starrii.</title>
        <authorList>
            <person name="Takahashi K."/>
            <person name="Suzuki S."/>
            <person name="Kawai-Toyooka H."/>
            <person name="Yamamoto K."/>
            <person name="Hamaji T."/>
            <person name="Ootsuki R."/>
            <person name="Yamaguchi H."/>
            <person name="Kawachi M."/>
            <person name="Higashiyama T."/>
            <person name="Nozaki H."/>
        </authorList>
    </citation>
    <scope>NUCLEOTIDE SEQUENCE [LARGE SCALE GENOMIC DNA]</scope>
    <source>
        <strain evidence="2 3">NIES-4479</strain>
    </source>
</reference>
<organism evidence="2 3">
    <name type="scientific">Pleodorina starrii</name>
    <dbReference type="NCBI Taxonomy" id="330485"/>
    <lineage>
        <taxon>Eukaryota</taxon>
        <taxon>Viridiplantae</taxon>
        <taxon>Chlorophyta</taxon>
        <taxon>core chlorophytes</taxon>
        <taxon>Chlorophyceae</taxon>
        <taxon>CS clade</taxon>
        <taxon>Chlamydomonadales</taxon>
        <taxon>Volvocaceae</taxon>
        <taxon>Pleodorina</taxon>
    </lineage>
</organism>
<feature type="compositionally biased region" description="Polar residues" evidence="1">
    <location>
        <begin position="785"/>
        <end position="794"/>
    </location>
</feature>
<feature type="region of interest" description="Disordered" evidence="1">
    <location>
        <begin position="2302"/>
        <end position="2323"/>
    </location>
</feature>
<feature type="compositionally biased region" description="Basic and acidic residues" evidence="1">
    <location>
        <begin position="386"/>
        <end position="395"/>
    </location>
</feature>
<feature type="region of interest" description="Disordered" evidence="1">
    <location>
        <begin position="784"/>
        <end position="825"/>
    </location>
</feature>
<feature type="compositionally biased region" description="Low complexity" evidence="1">
    <location>
        <begin position="2515"/>
        <end position="2529"/>
    </location>
</feature>
<evidence type="ECO:0000256" key="1">
    <source>
        <dbReference type="SAM" id="MobiDB-lite"/>
    </source>
</evidence>
<keyword evidence="3" id="KW-1185">Reference proteome</keyword>
<feature type="region of interest" description="Disordered" evidence="1">
    <location>
        <begin position="2515"/>
        <end position="2537"/>
    </location>
</feature>
<feature type="compositionally biased region" description="Low complexity" evidence="1">
    <location>
        <begin position="2363"/>
        <end position="2373"/>
    </location>
</feature>
<feature type="compositionally biased region" description="Polar residues" evidence="1">
    <location>
        <begin position="2374"/>
        <end position="2391"/>
    </location>
</feature>
<feature type="compositionally biased region" description="Polar residues" evidence="1">
    <location>
        <begin position="2414"/>
        <end position="2425"/>
    </location>
</feature>
<feature type="region of interest" description="Disordered" evidence="1">
    <location>
        <begin position="896"/>
        <end position="936"/>
    </location>
</feature>
<feature type="region of interest" description="Disordered" evidence="1">
    <location>
        <begin position="1318"/>
        <end position="1343"/>
    </location>
</feature>
<feature type="compositionally biased region" description="Low complexity" evidence="1">
    <location>
        <begin position="910"/>
        <end position="931"/>
    </location>
</feature>
<name>A0A9W6BQD2_9CHLO</name>
<evidence type="ECO:0000313" key="3">
    <source>
        <dbReference type="Proteomes" id="UP001165080"/>
    </source>
</evidence>
<proteinExistence type="predicted"/>
<dbReference type="Proteomes" id="UP001165080">
    <property type="component" value="Unassembled WGS sequence"/>
</dbReference>
<feature type="region of interest" description="Disordered" evidence="1">
    <location>
        <begin position="677"/>
        <end position="726"/>
    </location>
</feature>
<comment type="caution">
    <text evidence="2">The sequence shown here is derived from an EMBL/GenBank/DDBJ whole genome shotgun (WGS) entry which is preliminary data.</text>
</comment>
<dbReference type="EMBL" id="BRXU01000015">
    <property type="protein sequence ID" value="GLC56456.1"/>
    <property type="molecule type" value="Genomic_DNA"/>
</dbReference>